<dbReference type="GO" id="GO:0030246">
    <property type="term" value="F:carbohydrate binding"/>
    <property type="evidence" value="ECO:0007669"/>
    <property type="project" value="UniProtKB-ARBA"/>
</dbReference>
<keyword evidence="3" id="KW-0732">Signal</keyword>
<dbReference type="AlphaFoldDB" id="A0A6J4UW58"/>
<protein>
    <submittedName>
        <fullName evidence="6">ABC transporter, substrate-binding protein (Cluster 2, ribose/xylose/arabinose/galactose)</fullName>
    </submittedName>
</protein>
<dbReference type="Gene3D" id="3.40.50.2300">
    <property type="match status" value="2"/>
</dbReference>
<evidence type="ECO:0000259" key="5">
    <source>
        <dbReference type="Pfam" id="PF13407"/>
    </source>
</evidence>
<comment type="subcellular location">
    <subcellularLocation>
        <location evidence="1">Cell envelope</location>
    </subcellularLocation>
</comment>
<evidence type="ECO:0000256" key="3">
    <source>
        <dbReference type="ARBA" id="ARBA00022729"/>
    </source>
</evidence>
<evidence type="ECO:0000256" key="1">
    <source>
        <dbReference type="ARBA" id="ARBA00004196"/>
    </source>
</evidence>
<proteinExistence type="inferred from homology"/>
<dbReference type="InterPro" id="IPR028082">
    <property type="entry name" value="Peripla_BP_I"/>
</dbReference>
<dbReference type="GO" id="GO:0030313">
    <property type="term" value="C:cell envelope"/>
    <property type="evidence" value="ECO:0007669"/>
    <property type="project" value="UniProtKB-SubCell"/>
</dbReference>
<evidence type="ECO:0000256" key="2">
    <source>
        <dbReference type="ARBA" id="ARBA00007639"/>
    </source>
</evidence>
<reference evidence="6" key="1">
    <citation type="submission" date="2020-02" db="EMBL/GenBank/DDBJ databases">
        <authorList>
            <person name="Meier V. D."/>
        </authorList>
    </citation>
    <scope>NUCLEOTIDE SEQUENCE</scope>
    <source>
        <strain evidence="6">AVDCRST_MAG59</strain>
    </source>
</reference>
<keyword evidence="4" id="KW-0812">Transmembrane</keyword>
<dbReference type="SUPFAM" id="SSF53822">
    <property type="entry name" value="Periplasmic binding protein-like I"/>
    <property type="match status" value="1"/>
</dbReference>
<evidence type="ECO:0000313" key="6">
    <source>
        <dbReference type="EMBL" id="CAA9560028.1"/>
    </source>
</evidence>
<dbReference type="PANTHER" id="PTHR46847:SF1">
    <property type="entry name" value="D-ALLOSE-BINDING PERIPLASMIC PROTEIN-RELATED"/>
    <property type="match status" value="1"/>
</dbReference>
<comment type="similarity">
    <text evidence="2">Belongs to the bacterial solute-binding protein 2 family.</text>
</comment>
<feature type="domain" description="Periplasmic binding protein" evidence="5">
    <location>
        <begin position="80"/>
        <end position="341"/>
    </location>
</feature>
<dbReference type="EMBL" id="CADCWF010000156">
    <property type="protein sequence ID" value="CAA9560028.1"/>
    <property type="molecule type" value="Genomic_DNA"/>
</dbReference>
<dbReference type="PANTHER" id="PTHR46847">
    <property type="entry name" value="D-ALLOSE-BINDING PERIPLASMIC PROTEIN-RELATED"/>
    <property type="match status" value="1"/>
</dbReference>
<evidence type="ECO:0000256" key="4">
    <source>
        <dbReference type="SAM" id="Phobius"/>
    </source>
</evidence>
<gene>
    <name evidence="6" type="ORF">AVDCRST_MAG59-2492</name>
</gene>
<keyword evidence="4" id="KW-0472">Membrane</keyword>
<dbReference type="PROSITE" id="PS51318">
    <property type="entry name" value="TAT"/>
    <property type="match status" value="1"/>
</dbReference>
<keyword evidence="4" id="KW-1133">Transmembrane helix</keyword>
<accession>A0A6J4UW58</accession>
<feature type="transmembrane region" description="Helical" evidence="4">
    <location>
        <begin position="20"/>
        <end position="41"/>
    </location>
</feature>
<name>A0A6J4UW58_9BACT</name>
<dbReference type="InterPro" id="IPR006311">
    <property type="entry name" value="TAT_signal"/>
</dbReference>
<sequence length="396" mass="41651">MDRYLERRAGRRRVIRQSALGAGAMGVGLGLGAGAFGWVGVAGAQDATPAPAFDPAACYQPFGDAETVQYDAVGDGGFNIGLSNSYIGNVWRTQMIKMAQAYAELPENQPYISEFQVSTVDRNDAEQIAAIENMISNGAQALVIIANTPSALVPVVQQARADGIVVVSFDSVVQADPPDPSLDLGITVNEDQVEMGRLWAQFLVDEIGDSGKILMVNGVAGTGVDTERRQGAAEVWSQNPGLEIVEVVGNWDPGQAQTAAASALAANPDIAGVWCQGGTDGVVRAFLDAGKPLVPVAGEAENGFRKQMLEYAEEMPALSIGQSPGLVAVSIRAAISLLLGEPVPRAVSVPLPMATTDELEPGVNVFPDAPDNFFTPVQIPECGVTLTFEEIDRQEV</sequence>
<dbReference type="Pfam" id="PF13407">
    <property type="entry name" value="Peripla_BP_4"/>
    <property type="match status" value="1"/>
</dbReference>
<organism evidence="6">
    <name type="scientific">uncultured Thermomicrobiales bacterium</name>
    <dbReference type="NCBI Taxonomy" id="1645740"/>
    <lineage>
        <taxon>Bacteria</taxon>
        <taxon>Pseudomonadati</taxon>
        <taxon>Thermomicrobiota</taxon>
        <taxon>Thermomicrobia</taxon>
        <taxon>Thermomicrobiales</taxon>
        <taxon>environmental samples</taxon>
    </lineage>
</organism>
<dbReference type="InterPro" id="IPR025997">
    <property type="entry name" value="SBP_2_dom"/>
</dbReference>